<dbReference type="InterPro" id="IPR013321">
    <property type="entry name" value="Arc_rbn_hlx_hlx"/>
</dbReference>
<dbReference type="Gene3D" id="1.10.1220.10">
    <property type="entry name" value="Met repressor-like"/>
    <property type="match status" value="1"/>
</dbReference>
<name>A0A1F6G9W2_9PROT</name>
<dbReference type="GO" id="GO:0006355">
    <property type="term" value="P:regulation of DNA-templated transcription"/>
    <property type="evidence" value="ECO:0007669"/>
    <property type="project" value="InterPro"/>
</dbReference>
<dbReference type="SUPFAM" id="SSF47598">
    <property type="entry name" value="Ribbon-helix-helix"/>
    <property type="match status" value="1"/>
</dbReference>
<proteinExistence type="predicted"/>
<dbReference type="AlphaFoldDB" id="A0A1F6G9W2"/>
<accession>A0A1F6G9W2</accession>
<dbReference type="Proteomes" id="UP000178449">
    <property type="component" value="Unassembled WGS sequence"/>
</dbReference>
<dbReference type="InterPro" id="IPR002145">
    <property type="entry name" value="CopG"/>
</dbReference>
<reference evidence="2 3" key="1">
    <citation type="journal article" date="2016" name="Nat. Commun.">
        <title>Thousands of microbial genomes shed light on interconnected biogeochemical processes in an aquifer system.</title>
        <authorList>
            <person name="Anantharaman K."/>
            <person name="Brown C.T."/>
            <person name="Hug L.A."/>
            <person name="Sharon I."/>
            <person name="Castelle C.J."/>
            <person name="Probst A.J."/>
            <person name="Thomas B.C."/>
            <person name="Singh A."/>
            <person name="Wilkins M.J."/>
            <person name="Karaoz U."/>
            <person name="Brodie E.L."/>
            <person name="Williams K.H."/>
            <person name="Hubbard S.S."/>
            <person name="Banfield J.F."/>
        </authorList>
    </citation>
    <scope>NUCLEOTIDE SEQUENCE [LARGE SCALE GENOMIC DNA]</scope>
</reference>
<dbReference type="InterPro" id="IPR010985">
    <property type="entry name" value="Ribbon_hlx_hlx"/>
</dbReference>
<dbReference type="STRING" id="1817772.A2527_05180"/>
<dbReference type="EMBL" id="MFNE01000032">
    <property type="protein sequence ID" value="OGG94897.1"/>
    <property type="molecule type" value="Genomic_DNA"/>
</dbReference>
<evidence type="ECO:0000259" key="1">
    <source>
        <dbReference type="Pfam" id="PF01402"/>
    </source>
</evidence>
<evidence type="ECO:0000313" key="3">
    <source>
        <dbReference type="Proteomes" id="UP000178449"/>
    </source>
</evidence>
<gene>
    <name evidence="2" type="ORF">A2527_05180</name>
</gene>
<organism evidence="2 3">
    <name type="scientific">Candidatus Lambdaproteobacteria bacterium RIFOXYD2_FULL_50_16</name>
    <dbReference type="NCBI Taxonomy" id="1817772"/>
    <lineage>
        <taxon>Bacteria</taxon>
        <taxon>Pseudomonadati</taxon>
        <taxon>Pseudomonadota</taxon>
        <taxon>Candidatus Lambdaproteobacteria</taxon>
    </lineage>
</organism>
<evidence type="ECO:0000313" key="2">
    <source>
        <dbReference type="EMBL" id="OGG94897.1"/>
    </source>
</evidence>
<sequence>MRFLPCRGLKEQKLVPITVDERLLARYSKTVRVNISLSGNQLEKIDQLAKAQGLNRSEFLVQAALRQEG</sequence>
<dbReference type="Pfam" id="PF01402">
    <property type="entry name" value="RHH_1"/>
    <property type="match status" value="1"/>
</dbReference>
<dbReference type="CDD" id="cd22231">
    <property type="entry name" value="RHH_NikR_HicB-like"/>
    <property type="match status" value="1"/>
</dbReference>
<comment type="caution">
    <text evidence="2">The sequence shown here is derived from an EMBL/GenBank/DDBJ whole genome shotgun (WGS) entry which is preliminary data.</text>
</comment>
<feature type="domain" description="Ribbon-helix-helix protein CopG" evidence="1">
    <location>
        <begin position="31"/>
        <end position="64"/>
    </location>
</feature>
<protein>
    <recommendedName>
        <fullName evidence="1">Ribbon-helix-helix protein CopG domain-containing protein</fullName>
    </recommendedName>
</protein>